<feature type="transmembrane region" description="Helical" evidence="2">
    <location>
        <begin position="213"/>
        <end position="236"/>
    </location>
</feature>
<dbReference type="Proteomes" id="UP000318288">
    <property type="component" value="Unassembled WGS sequence"/>
</dbReference>
<evidence type="ECO:0000256" key="1">
    <source>
        <dbReference type="SAM" id="MobiDB-lite"/>
    </source>
</evidence>
<sequence>MNRTLRVILWTLLILFTLLCFVFVLPSLFGLVMMTLLVFAVMDFAARRHLNATRAFNSTLRAVCRHDGAITKVAVAFSKSGPLAGPCYEYARRLMMGQDPIEAAARSRVPLQLATAVALQTPPSEQSTDAITPGSQNNRSSASIKRYESVDGGLENENLGDSGWMPAYGQFLYLVVTASVTCAVFSFMAIFVVPTLESMFDEFGMKMVQRDRMAVQPAYMVLFLLSFIVLVVVPVMSRGSLFGIRLPTWFPITPRLAQHKSEVLTGLADAIDHGWPMGRALAVGHLISVRRYERRSLQRAMELIEQGRTPADAIYQTGWIDSDEAAWLEDASPVRTAELLRTFADQTVRDSNANLRWLMGLLFPSLVLLLSAAVLRYAFGFFSTLFQLIESLA</sequence>
<keyword evidence="2" id="KW-1133">Transmembrane helix</keyword>
<keyword evidence="2" id="KW-0472">Membrane</keyword>
<feature type="transmembrane region" description="Helical" evidence="2">
    <location>
        <begin position="357"/>
        <end position="379"/>
    </location>
</feature>
<dbReference type="RefSeq" id="WP_146460915.1">
    <property type="nucleotide sequence ID" value="NZ_SJPW01000007.1"/>
</dbReference>
<keyword evidence="2" id="KW-0812">Transmembrane</keyword>
<dbReference type="OrthoDB" id="269565at2"/>
<feature type="transmembrane region" description="Helical" evidence="2">
    <location>
        <begin position="171"/>
        <end position="193"/>
    </location>
</feature>
<feature type="region of interest" description="Disordered" evidence="1">
    <location>
        <begin position="122"/>
        <end position="143"/>
    </location>
</feature>
<feature type="transmembrane region" description="Helical" evidence="2">
    <location>
        <begin position="7"/>
        <end position="24"/>
    </location>
</feature>
<reference evidence="3 4" key="1">
    <citation type="submission" date="2019-02" db="EMBL/GenBank/DDBJ databases">
        <title>Deep-cultivation of Planctomycetes and their phenomic and genomic characterization uncovers novel biology.</title>
        <authorList>
            <person name="Wiegand S."/>
            <person name="Jogler M."/>
            <person name="Boedeker C."/>
            <person name="Pinto D."/>
            <person name="Vollmers J."/>
            <person name="Rivas-Marin E."/>
            <person name="Kohn T."/>
            <person name="Peeters S.H."/>
            <person name="Heuer A."/>
            <person name="Rast P."/>
            <person name="Oberbeckmann S."/>
            <person name="Bunk B."/>
            <person name="Jeske O."/>
            <person name="Meyerdierks A."/>
            <person name="Storesund J.E."/>
            <person name="Kallscheuer N."/>
            <person name="Luecker S."/>
            <person name="Lage O.M."/>
            <person name="Pohl T."/>
            <person name="Merkel B.J."/>
            <person name="Hornburger P."/>
            <person name="Mueller R.-W."/>
            <person name="Bruemmer F."/>
            <person name="Labrenz M."/>
            <person name="Spormann A.M."/>
            <person name="Op Den Camp H."/>
            <person name="Overmann J."/>
            <person name="Amann R."/>
            <person name="Jetten M.S.M."/>
            <person name="Mascher T."/>
            <person name="Medema M.H."/>
            <person name="Devos D.P."/>
            <person name="Kaster A.-K."/>
            <person name="Ovreas L."/>
            <person name="Rohde M."/>
            <person name="Galperin M.Y."/>
            <person name="Jogler C."/>
        </authorList>
    </citation>
    <scope>NUCLEOTIDE SEQUENCE [LARGE SCALE GENOMIC DNA]</scope>
    <source>
        <strain evidence="3 4">Poly51</strain>
    </source>
</reference>
<protein>
    <recommendedName>
        <fullName evidence="5">Bacterial type II secretion system protein F domain protein</fullName>
    </recommendedName>
</protein>
<gene>
    <name evidence="3" type="ORF">Poly51_50460</name>
</gene>
<keyword evidence="4" id="KW-1185">Reference proteome</keyword>
<evidence type="ECO:0008006" key="5">
    <source>
        <dbReference type="Google" id="ProtNLM"/>
    </source>
</evidence>
<feature type="transmembrane region" description="Helical" evidence="2">
    <location>
        <begin position="30"/>
        <end position="46"/>
    </location>
</feature>
<name>A0A5C6EGS9_9BACT</name>
<evidence type="ECO:0000313" key="4">
    <source>
        <dbReference type="Proteomes" id="UP000318288"/>
    </source>
</evidence>
<proteinExistence type="predicted"/>
<accession>A0A5C6EGS9</accession>
<dbReference type="EMBL" id="SJPW01000007">
    <property type="protein sequence ID" value="TWU47247.1"/>
    <property type="molecule type" value="Genomic_DNA"/>
</dbReference>
<dbReference type="AlphaFoldDB" id="A0A5C6EGS9"/>
<comment type="caution">
    <text evidence="3">The sequence shown here is derived from an EMBL/GenBank/DDBJ whole genome shotgun (WGS) entry which is preliminary data.</text>
</comment>
<evidence type="ECO:0000256" key="2">
    <source>
        <dbReference type="SAM" id="Phobius"/>
    </source>
</evidence>
<organism evidence="3 4">
    <name type="scientific">Rubripirellula tenax</name>
    <dbReference type="NCBI Taxonomy" id="2528015"/>
    <lineage>
        <taxon>Bacteria</taxon>
        <taxon>Pseudomonadati</taxon>
        <taxon>Planctomycetota</taxon>
        <taxon>Planctomycetia</taxon>
        <taxon>Pirellulales</taxon>
        <taxon>Pirellulaceae</taxon>
        <taxon>Rubripirellula</taxon>
    </lineage>
</organism>
<dbReference type="InterPro" id="IPR003004">
    <property type="entry name" value="GspF/PilC"/>
</dbReference>
<evidence type="ECO:0000313" key="3">
    <source>
        <dbReference type="EMBL" id="TWU47247.1"/>
    </source>
</evidence>
<dbReference type="PANTHER" id="PTHR30012">
    <property type="entry name" value="GENERAL SECRETION PATHWAY PROTEIN"/>
    <property type="match status" value="1"/>
</dbReference>
<dbReference type="PANTHER" id="PTHR30012:SF0">
    <property type="entry name" value="TYPE II SECRETION SYSTEM PROTEIN F-RELATED"/>
    <property type="match status" value="1"/>
</dbReference>